<sequence length="228" mass="25373">MKKYLSVLLTLVLLLSFSSSVFAQEENRADAQALASALVQSQDAQSLWSSYSDEEKLAVKEFASQATSLLEQYAAEGTRSKTLSAKTANLSNDEALAVAVSLVQVDISEKDITLLAAGTYTYGREVEGTNLVGGVLWRLTHSIEWNVKSNGYLDRANRTITPYVATWALGWSYNGTTTDQQEGGVGWNYYQSDVVGNFRFDILEQPVQNRYPRIWLQGWADGTVYYQH</sequence>
<gene>
    <name evidence="2" type="ORF">SAMN04488542_114126</name>
</gene>
<proteinExistence type="predicted"/>
<dbReference type="Proteomes" id="UP000198972">
    <property type="component" value="Unassembled WGS sequence"/>
</dbReference>
<evidence type="ECO:0000256" key="1">
    <source>
        <dbReference type="SAM" id="SignalP"/>
    </source>
</evidence>
<keyword evidence="1" id="KW-0732">Signal</keyword>
<protein>
    <submittedName>
        <fullName evidence="2">Uncharacterized protein</fullName>
    </submittedName>
</protein>
<reference evidence="2 3" key="1">
    <citation type="submission" date="2016-10" db="EMBL/GenBank/DDBJ databases">
        <authorList>
            <person name="de Groot N.N."/>
        </authorList>
    </citation>
    <scope>NUCLEOTIDE SEQUENCE [LARGE SCALE GENOMIC DNA]</scope>
    <source>
        <strain evidence="2 3">DSM 28129</strain>
    </source>
</reference>
<dbReference type="RefSeq" id="WP_091231145.1">
    <property type="nucleotide sequence ID" value="NZ_FNBG01000014.1"/>
</dbReference>
<feature type="chain" id="PRO_5011706890" evidence="1">
    <location>
        <begin position="24"/>
        <end position="228"/>
    </location>
</feature>
<feature type="signal peptide" evidence="1">
    <location>
        <begin position="1"/>
        <end position="23"/>
    </location>
</feature>
<evidence type="ECO:0000313" key="3">
    <source>
        <dbReference type="Proteomes" id="UP000198972"/>
    </source>
</evidence>
<dbReference type="AlphaFoldDB" id="A0A1G7MXE1"/>
<evidence type="ECO:0000313" key="2">
    <source>
        <dbReference type="EMBL" id="SDF66463.1"/>
    </source>
</evidence>
<dbReference type="EMBL" id="FNBG01000014">
    <property type="protein sequence ID" value="SDF66463.1"/>
    <property type="molecule type" value="Genomic_DNA"/>
</dbReference>
<accession>A0A1G7MXE1</accession>
<keyword evidence="3" id="KW-1185">Reference proteome</keyword>
<organism evidence="2 3">
    <name type="scientific">Fontibacillus panacisegetis</name>
    <dbReference type="NCBI Taxonomy" id="670482"/>
    <lineage>
        <taxon>Bacteria</taxon>
        <taxon>Bacillati</taxon>
        <taxon>Bacillota</taxon>
        <taxon>Bacilli</taxon>
        <taxon>Bacillales</taxon>
        <taxon>Paenibacillaceae</taxon>
        <taxon>Fontibacillus</taxon>
    </lineage>
</organism>
<name>A0A1G7MXE1_9BACL</name>